<dbReference type="InterPro" id="IPR024624">
    <property type="entry name" value="Pyridox_Oxase_Alr4036_FMN-bd"/>
</dbReference>
<dbReference type="PANTHER" id="PTHR28243:SF1">
    <property type="entry name" value="PYRIDOXAMINE 5'-PHOSPHATE OXIDASE ALR4036 FAMILY FMN-BINDING DOMAIN-CONTAINING PROTEIN"/>
    <property type="match status" value="1"/>
</dbReference>
<comment type="caution">
    <text evidence="2">The sequence shown here is derived from an EMBL/GenBank/DDBJ whole genome shotgun (WGS) entry which is preliminary data.</text>
</comment>
<feature type="domain" description="Pyridoxamine 5'-phosphate oxidase Alr4036 family FMN-binding" evidence="1">
    <location>
        <begin position="7"/>
        <end position="111"/>
    </location>
</feature>
<dbReference type="STRING" id="133385.A0A2T9YW93"/>
<dbReference type="EMBL" id="MBFR01000029">
    <property type="protein sequence ID" value="PVU96556.1"/>
    <property type="molecule type" value="Genomic_DNA"/>
</dbReference>
<dbReference type="Gene3D" id="2.30.110.10">
    <property type="entry name" value="Electron Transport, Fmn-binding Protein, Chain A"/>
    <property type="match status" value="1"/>
</dbReference>
<organism evidence="2 3">
    <name type="scientific">Smittium simulii</name>
    <dbReference type="NCBI Taxonomy" id="133385"/>
    <lineage>
        <taxon>Eukaryota</taxon>
        <taxon>Fungi</taxon>
        <taxon>Fungi incertae sedis</taxon>
        <taxon>Zoopagomycota</taxon>
        <taxon>Kickxellomycotina</taxon>
        <taxon>Harpellomycetes</taxon>
        <taxon>Harpellales</taxon>
        <taxon>Legeriomycetaceae</taxon>
        <taxon>Smittium</taxon>
    </lineage>
</organism>
<reference evidence="2 3" key="1">
    <citation type="journal article" date="2018" name="MBio">
        <title>Comparative Genomics Reveals the Core Gene Toolbox for the Fungus-Insect Symbiosis.</title>
        <authorList>
            <person name="Wang Y."/>
            <person name="Stata M."/>
            <person name="Wang W."/>
            <person name="Stajich J.E."/>
            <person name="White M.M."/>
            <person name="Moncalvo J.M."/>
        </authorList>
    </citation>
    <scope>NUCLEOTIDE SEQUENCE [LARGE SCALE GENOMIC DNA]</scope>
    <source>
        <strain evidence="2 3">SWE-8-4</strain>
    </source>
</reference>
<dbReference type="OrthoDB" id="434253at2759"/>
<accession>A0A2T9YW93</accession>
<protein>
    <recommendedName>
        <fullName evidence="1">Pyridoxamine 5'-phosphate oxidase Alr4036 family FMN-binding domain-containing protein</fullName>
    </recommendedName>
</protein>
<evidence type="ECO:0000313" key="2">
    <source>
        <dbReference type="EMBL" id="PVU96556.1"/>
    </source>
</evidence>
<proteinExistence type="predicted"/>
<dbReference type="SUPFAM" id="SSF50475">
    <property type="entry name" value="FMN-binding split barrel"/>
    <property type="match status" value="1"/>
</dbReference>
<dbReference type="Proteomes" id="UP000245383">
    <property type="component" value="Unassembled WGS sequence"/>
</dbReference>
<dbReference type="PANTHER" id="PTHR28243">
    <property type="entry name" value="AGL049CP"/>
    <property type="match status" value="1"/>
</dbReference>
<dbReference type="AlphaFoldDB" id="A0A2T9YW93"/>
<sequence>MNKIKIAPWKPLLEKAIFTENASNINSATATIATVDSENKPRARVVVCRGFLGNSELKLNEENTLSSNLLAVSTHLSSPKVFQLSSNNVAELVFWFPKSSEEFRLNCKVSILPFESLSTNEAQNFDIKEFVFLKQEYEQFNKANTNIDEFSKETLLNSAFFAHSTGLHRWFSGPAPGSLLDSNAQDIAQLTDNELFEHSKKNFCLLILNPTTVDYVNLASRTHKRSIYSLDTSSNSWVQTNVVP</sequence>
<name>A0A2T9YW93_9FUNG</name>
<dbReference type="InterPro" id="IPR012349">
    <property type="entry name" value="Split_barrel_FMN-bd"/>
</dbReference>
<dbReference type="Pfam" id="PF12766">
    <property type="entry name" value="Pyridox_oxase_2"/>
    <property type="match status" value="1"/>
</dbReference>
<evidence type="ECO:0000313" key="3">
    <source>
        <dbReference type="Proteomes" id="UP000245383"/>
    </source>
</evidence>
<gene>
    <name evidence="2" type="ORF">BB561_001098</name>
</gene>
<dbReference type="GO" id="GO:0010181">
    <property type="term" value="F:FMN binding"/>
    <property type="evidence" value="ECO:0007669"/>
    <property type="project" value="InterPro"/>
</dbReference>
<evidence type="ECO:0000259" key="1">
    <source>
        <dbReference type="Pfam" id="PF12766"/>
    </source>
</evidence>
<keyword evidence="3" id="KW-1185">Reference proteome</keyword>